<evidence type="ECO:0000313" key="4">
    <source>
        <dbReference type="Proteomes" id="UP001642540"/>
    </source>
</evidence>
<organism evidence="3 4">
    <name type="scientific">Orchesella dallaii</name>
    <dbReference type="NCBI Taxonomy" id="48710"/>
    <lineage>
        <taxon>Eukaryota</taxon>
        <taxon>Metazoa</taxon>
        <taxon>Ecdysozoa</taxon>
        <taxon>Arthropoda</taxon>
        <taxon>Hexapoda</taxon>
        <taxon>Collembola</taxon>
        <taxon>Entomobryomorpha</taxon>
        <taxon>Entomobryoidea</taxon>
        <taxon>Orchesellidae</taxon>
        <taxon>Orchesellinae</taxon>
        <taxon>Orchesella</taxon>
    </lineage>
</organism>
<dbReference type="InterPro" id="IPR051064">
    <property type="entry name" value="SEC14/CRAL-TRIO_domain"/>
</dbReference>
<dbReference type="SUPFAM" id="SSF46938">
    <property type="entry name" value="CRAL/TRIO N-terminal domain"/>
    <property type="match status" value="1"/>
</dbReference>
<proteinExistence type="predicted"/>
<dbReference type="InterPro" id="IPR036273">
    <property type="entry name" value="CRAL/TRIO_N_dom_sf"/>
</dbReference>
<dbReference type="InterPro" id="IPR036865">
    <property type="entry name" value="CRAL-TRIO_dom_sf"/>
</dbReference>
<feature type="chain" id="PRO_5045673145" description="CRAL-TRIO domain-containing protein" evidence="1">
    <location>
        <begin position="28"/>
        <end position="285"/>
    </location>
</feature>
<dbReference type="Gene3D" id="3.40.525.10">
    <property type="entry name" value="CRAL-TRIO lipid binding domain"/>
    <property type="match status" value="1"/>
</dbReference>
<accession>A0ABP1PLR1</accession>
<dbReference type="PROSITE" id="PS50191">
    <property type="entry name" value="CRAL_TRIO"/>
    <property type="match status" value="1"/>
</dbReference>
<dbReference type="PANTHER" id="PTHR23324:SF83">
    <property type="entry name" value="SEC14-LIKE PROTEIN 2"/>
    <property type="match status" value="1"/>
</dbReference>
<dbReference type="Proteomes" id="UP001642540">
    <property type="component" value="Unassembled WGS sequence"/>
</dbReference>
<dbReference type="SUPFAM" id="SSF52087">
    <property type="entry name" value="CRAL/TRIO domain"/>
    <property type="match status" value="1"/>
</dbReference>
<dbReference type="EMBL" id="CAXLJM020000004">
    <property type="protein sequence ID" value="CAL8070785.1"/>
    <property type="molecule type" value="Genomic_DNA"/>
</dbReference>
<reference evidence="3 4" key="1">
    <citation type="submission" date="2024-08" db="EMBL/GenBank/DDBJ databases">
        <authorList>
            <person name="Cucini C."/>
            <person name="Frati F."/>
        </authorList>
    </citation>
    <scope>NUCLEOTIDE SEQUENCE [LARGE SCALE GENOMIC DNA]</scope>
</reference>
<name>A0ABP1PLR1_9HEXA</name>
<protein>
    <recommendedName>
        <fullName evidence="2">CRAL-TRIO domain-containing protein</fullName>
    </recommendedName>
</protein>
<dbReference type="Pfam" id="PF00650">
    <property type="entry name" value="CRAL_TRIO"/>
    <property type="match status" value="1"/>
</dbReference>
<evidence type="ECO:0000259" key="2">
    <source>
        <dbReference type="PROSITE" id="PS50191"/>
    </source>
</evidence>
<evidence type="ECO:0000313" key="3">
    <source>
        <dbReference type="EMBL" id="CAL8070785.1"/>
    </source>
</evidence>
<evidence type="ECO:0000256" key="1">
    <source>
        <dbReference type="SAM" id="SignalP"/>
    </source>
</evidence>
<dbReference type="PANTHER" id="PTHR23324">
    <property type="entry name" value="SEC14 RELATED PROTEIN"/>
    <property type="match status" value="1"/>
</dbReference>
<feature type="signal peptide" evidence="1">
    <location>
        <begin position="1"/>
        <end position="27"/>
    </location>
</feature>
<keyword evidence="4" id="KW-1185">Reference proteome</keyword>
<dbReference type="InterPro" id="IPR001251">
    <property type="entry name" value="CRAL-TRIO_dom"/>
</dbReference>
<gene>
    <name evidence="3" type="ORF">ODALV1_LOCUS1428</name>
</gene>
<dbReference type="CDD" id="cd00170">
    <property type="entry name" value="SEC14"/>
    <property type="match status" value="1"/>
</dbReference>
<keyword evidence="1" id="KW-0732">Signal</keyword>
<sequence>MCRHNLSVFSRIVWFLFLLPCFEIVHGISFDEGEIKLTPKEKTALEEIKRLMIPKIPQSSYVYKFAQDDLYLLKWLAASNFNVRNAAKQLTSHLEWRAKEKIDTIDKEDWDIIKEYPIFFDTVDKQGRSVAEAWLSEWNVRQAVVTGSLKKLARLVTYTMETQTRLLYEARAQGSNVTQGTILVDLEGVNIIQHVCPVCLPMYTSVVMNLETHYPYVWNKVYLLNMPDVFNIIIRLVRPIMRKATRDSLKSYVTKDQWLPLLDEAIDKNQRSLRLGGTIDREQQM</sequence>
<feature type="domain" description="CRAL-TRIO" evidence="2">
    <location>
        <begin position="108"/>
        <end position="283"/>
    </location>
</feature>
<comment type="caution">
    <text evidence="3">The sequence shown here is derived from an EMBL/GenBank/DDBJ whole genome shotgun (WGS) entry which is preliminary data.</text>
</comment>